<reference evidence="2" key="1">
    <citation type="submission" date="2020-08" db="EMBL/GenBank/DDBJ databases">
        <title>Multicomponent nature underlies the extraordinary mechanical properties of spider dragline silk.</title>
        <authorList>
            <person name="Kono N."/>
            <person name="Nakamura H."/>
            <person name="Mori M."/>
            <person name="Yoshida Y."/>
            <person name="Ohtoshi R."/>
            <person name="Malay A.D."/>
            <person name="Moran D.A.P."/>
            <person name="Tomita M."/>
            <person name="Numata K."/>
            <person name="Arakawa K."/>
        </authorList>
    </citation>
    <scope>NUCLEOTIDE SEQUENCE</scope>
</reference>
<evidence type="ECO:0000256" key="1">
    <source>
        <dbReference type="SAM" id="MobiDB-lite"/>
    </source>
</evidence>
<accession>A0A8X6TGI5</accession>
<sequence>MLIATNSLPPSLGRAQENKDTGEDREQASIRLSHQNDDKTAAVDNGRNNNGISPMGGGEMKSCLLMKLTFMKLSAAEEKGRLAFPDWLDDDWVRRQNECFVEACVGEGGCSKTWNGKLRRGRECNL</sequence>
<name>A0A8X6TGI5_NEPPI</name>
<comment type="caution">
    <text evidence="2">The sequence shown here is derived from an EMBL/GenBank/DDBJ whole genome shotgun (WGS) entry which is preliminary data.</text>
</comment>
<keyword evidence="3" id="KW-1185">Reference proteome</keyword>
<organism evidence="2 3">
    <name type="scientific">Nephila pilipes</name>
    <name type="common">Giant wood spider</name>
    <name type="synonym">Nephila maculata</name>
    <dbReference type="NCBI Taxonomy" id="299642"/>
    <lineage>
        <taxon>Eukaryota</taxon>
        <taxon>Metazoa</taxon>
        <taxon>Ecdysozoa</taxon>
        <taxon>Arthropoda</taxon>
        <taxon>Chelicerata</taxon>
        <taxon>Arachnida</taxon>
        <taxon>Araneae</taxon>
        <taxon>Araneomorphae</taxon>
        <taxon>Entelegynae</taxon>
        <taxon>Araneoidea</taxon>
        <taxon>Nephilidae</taxon>
        <taxon>Nephila</taxon>
    </lineage>
</organism>
<gene>
    <name evidence="2" type="ORF">NPIL_179291</name>
</gene>
<feature type="compositionally biased region" description="Basic and acidic residues" evidence="1">
    <location>
        <begin position="16"/>
        <end position="41"/>
    </location>
</feature>
<proteinExistence type="predicted"/>
<dbReference type="Proteomes" id="UP000887013">
    <property type="component" value="Unassembled WGS sequence"/>
</dbReference>
<dbReference type="AlphaFoldDB" id="A0A8X6TGI5"/>
<evidence type="ECO:0000313" key="2">
    <source>
        <dbReference type="EMBL" id="GFT07291.1"/>
    </source>
</evidence>
<feature type="region of interest" description="Disordered" evidence="1">
    <location>
        <begin position="1"/>
        <end position="55"/>
    </location>
</feature>
<protein>
    <submittedName>
        <fullName evidence="2">Uncharacterized protein</fullName>
    </submittedName>
</protein>
<evidence type="ECO:0000313" key="3">
    <source>
        <dbReference type="Proteomes" id="UP000887013"/>
    </source>
</evidence>
<dbReference type="EMBL" id="BMAW01056700">
    <property type="protein sequence ID" value="GFT07291.1"/>
    <property type="molecule type" value="Genomic_DNA"/>
</dbReference>